<dbReference type="NCBIfam" id="TIGR04056">
    <property type="entry name" value="OMP_RagA_SusC"/>
    <property type="match status" value="1"/>
</dbReference>
<feature type="signal peptide" evidence="8">
    <location>
        <begin position="1"/>
        <end position="23"/>
    </location>
</feature>
<keyword evidence="5 7" id="KW-0472">Membrane</keyword>
<organism evidence="10 11">
    <name type="scientific">Pinibacter soli</name>
    <dbReference type="NCBI Taxonomy" id="3044211"/>
    <lineage>
        <taxon>Bacteria</taxon>
        <taxon>Pseudomonadati</taxon>
        <taxon>Bacteroidota</taxon>
        <taxon>Chitinophagia</taxon>
        <taxon>Chitinophagales</taxon>
        <taxon>Chitinophagaceae</taxon>
        <taxon>Pinibacter</taxon>
    </lineage>
</organism>
<dbReference type="NCBIfam" id="TIGR04057">
    <property type="entry name" value="SusC_RagA_signa"/>
    <property type="match status" value="1"/>
</dbReference>
<keyword evidence="11" id="KW-1185">Reference proteome</keyword>
<feature type="domain" description="TonB-dependent receptor plug" evidence="9">
    <location>
        <begin position="117"/>
        <end position="257"/>
    </location>
</feature>
<dbReference type="Gene3D" id="2.40.170.20">
    <property type="entry name" value="TonB-dependent receptor, beta-barrel domain"/>
    <property type="match status" value="1"/>
</dbReference>
<dbReference type="Gene3D" id="2.170.130.10">
    <property type="entry name" value="TonB-dependent receptor, plug domain"/>
    <property type="match status" value="1"/>
</dbReference>
<keyword evidence="2 7" id="KW-0813">Transport</keyword>
<dbReference type="Proteomes" id="UP001226434">
    <property type="component" value="Unassembled WGS sequence"/>
</dbReference>
<dbReference type="EMBL" id="JASBRG010000003">
    <property type="protein sequence ID" value="MDI3319240.1"/>
    <property type="molecule type" value="Genomic_DNA"/>
</dbReference>
<protein>
    <submittedName>
        <fullName evidence="10">SusC/RagA family TonB-linked outer membrane protein</fullName>
    </submittedName>
</protein>
<evidence type="ECO:0000256" key="6">
    <source>
        <dbReference type="ARBA" id="ARBA00023237"/>
    </source>
</evidence>
<evidence type="ECO:0000256" key="4">
    <source>
        <dbReference type="ARBA" id="ARBA00022692"/>
    </source>
</evidence>
<evidence type="ECO:0000256" key="1">
    <source>
        <dbReference type="ARBA" id="ARBA00004571"/>
    </source>
</evidence>
<dbReference type="RefSeq" id="WP_282333355.1">
    <property type="nucleotide sequence ID" value="NZ_JASBRG010000003.1"/>
</dbReference>
<gene>
    <name evidence="10" type="ORF">QJ048_05620</name>
</gene>
<keyword evidence="8" id="KW-0732">Signal</keyword>
<dbReference type="SUPFAM" id="SSF56935">
    <property type="entry name" value="Porins"/>
    <property type="match status" value="1"/>
</dbReference>
<evidence type="ECO:0000256" key="7">
    <source>
        <dbReference type="PROSITE-ProRule" id="PRU01360"/>
    </source>
</evidence>
<reference evidence="10 11" key="1">
    <citation type="submission" date="2023-05" db="EMBL/GenBank/DDBJ databases">
        <title>Genome sequence of Pinibacter sp. MAH-24.</title>
        <authorList>
            <person name="Huq M.A."/>
        </authorList>
    </citation>
    <scope>NUCLEOTIDE SEQUENCE [LARGE SCALE GENOMIC DNA]</scope>
    <source>
        <strain evidence="10 11">MAH-24</strain>
    </source>
</reference>
<dbReference type="InterPro" id="IPR039426">
    <property type="entry name" value="TonB-dep_rcpt-like"/>
</dbReference>
<keyword evidence="4 7" id="KW-0812">Transmembrane</keyword>
<dbReference type="SUPFAM" id="SSF49464">
    <property type="entry name" value="Carboxypeptidase regulatory domain-like"/>
    <property type="match status" value="1"/>
</dbReference>
<dbReference type="Gene3D" id="2.60.40.1120">
    <property type="entry name" value="Carboxypeptidase-like, regulatory domain"/>
    <property type="match status" value="1"/>
</dbReference>
<evidence type="ECO:0000259" key="9">
    <source>
        <dbReference type="Pfam" id="PF07715"/>
    </source>
</evidence>
<dbReference type="PROSITE" id="PS52016">
    <property type="entry name" value="TONB_DEPENDENT_REC_3"/>
    <property type="match status" value="1"/>
</dbReference>
<dbReference type="InterPro" id="IPR023997">
    <property type="entry name" value="TonB-dep_OMP_SusC/RagA_CS"/>
</dbReference>
<dbReference type="Pfam" id="PF07715">
    <property type="entry name" value="Plug"/>
    <property type="match status" value="1"/>
</dbReference>
<evidence type="ECO:0000256" key="5">
    <source>
        <dbReference type="ARBA" id="ARBA00023136"/>
    </source>
</evidence>
<accession>A0ABT6R9L3</accession>
<name>A0ABT6R9L3_9BACT</name>
<dbReference type="InterPro" id="IPR008969">
    <property type="entry name" value="CarboxyPept-like_regulatory"/>
</dbReference>
<dbReference type="InterPro" id="IPR036942">
    <property type="entry name" value="Beta-barrel_TonB_sf"/>
</dbReference>
<evidence type="ECO:0000313" key="10">
    <source>
        <dbReference type="EMBL" id="MDI3319240.1"/>
    </source>
</evidence>
<proteinExistence type="inferred from homology"/>
<evidence type="ECO:0000256" key="8">
    <source>
        <dbReference type="SAM" id="SignalP"/>
    </source>
</evidence>
<feature type="chain" id="PRO_5045289576" evidence="8">
    <location>
        <begin position="24"/>
        <end position="1156"/>
    </location>
</feature>
<dbReference type="InterPro" id="IPR012910">
    <property type="entry name" value="Plug_dom"/>
</dbReference>
<evidence type="ECO:0000256" key="3">
    <source>
        <dbReference type="ARBA" id="ARBA00022452"/>
    </source>
</evidence>
<comment type="subcellular location">
    <subcellularLocation>
        <location evidence="1 7">Cell outer membrane</location>
        <topology evidence="1 7">Multi-pass membrane protein</topology>
    </subcellularLocation>
</comment>
<dbReference type="InterPro" id="IPR023996">
    <property type="entry name" value="TonB-dep_OMP_SusC/RagA"/>
</dbReference>
<keyword evidence="6 7" id="KW-0998">Cell outer membrane</keyword>
<evidence type="ECO:0000313" key="11">
    <source>
        <dbReference type="Proteomes" id="UP001226434"/>
    </source>
</evidence>
<sequence>MNQIKNSISFCLLLCLWCTFALAQQTVSGTVKDDKGQPIPGVSIAIKGGKVSAITDGNGRFTMKSVPSGATLVFTSVGFSASEVKASTEMTVGLTPGASSNLTDVVVTGLGIKREAKSIGYSAQKITGTDLTKASPPDLAQGLMGKSAGLNITNSNGVQGNSQRIVIRGNNSILGSNQPLIVMDGIQVTNDPIGGQQGSLNSTDANNGTLRPSTDLISPKDWGSFLNSINSDDIQDITVLKGATAAALYGARGSNGVILITSKKGGKRAGVGLDYNLSSLWTDPYRYQTVQNSYGYGGANALWSANLDFPKDANGNPRYPGNYPWDGTPAGDAYQVAGAIPGGYSTWDIFSWYGPGTSWGHKLDGTEITWWDGVKRKWDAQPDNRKAFFRTGNTTTNNVAINTGGDWGTMRAAYTRQDNTAIVQNSNYNQNTLNFGANLNVSKILKAEVTATYTNYNRTNVPDIANDFGWSNFMIYSMPRDYKPLEFSNYKNPDGSQKQYVKDSPFGYYPYQNNYNDKLFWHLFEQNQKLTRNQLLGSVKLSADFTPWLNISGRASVNNANTSVESKYSPIDAGGVQGQYGIENIHNQDVNLELFTTLHKEKIFNSKFNTSLMIGNSALKSRMYDNSAWNSGEPGATYGKASNYPWSVPNKYYLSNTTGTQPPPKEVWNNFNLNSIFGILDVSYNDFLYLQVTGRNDWSSTLPVQTSSYFFPSASLSWVFTESIKPLQNLDWLSFGKLKASFAQSANGAQPYQSVYTYSPNVISNYLNADAPFAFGGLPVRSYQNSLPPGAFLVPQRNKSYEFGLEAGLFKNRLNFELTYYQTKATSQILSSNIATSAGATSVTFNTGELSNKGFEFIVRATAIQTKDFSWNITVNGAHNQNKVVALAEGIDRYPLQDLWGTNGVQMYVKKGENYGTIYGYDYTYKDGKKVVAPVLDQSNPNKVVGTQYVTTADPVPIGNSTPKLTGGIGNTLRYKNFSLYVLADFKLGGQIFSADYGAAMSEGLAPETLKERDGGGLPYTYPDGTTANHGVILDGVYEDGKPNKDVVQYMYKYPAQYAAWSNVKMPRSNSVFTNSWGKLREATLTYSVPAKFVKRTKVLQGLDIAFVGRNLFYLFTTLPDKLNPEAINGIGNGQGIQWAEFPGTRDLGFQLKLKL</sequence>
<comment type="caution">
    <text evidence="10">The sequence shown here is derived from an EMBL/GenBank/DDBJ whole genome shotgun (WGS) entry which is preliminary data.</text>
</comment>
<comment type="similarity">
    <text evidence="7">Belongs to the TonB-dependent receptor family.</text>
</comment>
<dbReference type="Pfam" id="PF13715">
    <property type="entry name" value="CarbopepD_reg_2"/>
    <property type="match status" value="1"/>
</dbReference>
<keyword evidence="3 7" id="KW-1134">Transmembrane beta strand</keyword>
<evidence type="ECO:0000256" key="2">
    <source>
        <dbReference type="ARBA" id="ARBA00022448"/>
    </source>
</evidence>
<dbReference type="InterPro" id="IPR037066">
    <property type="entry name" value="Plug_dom_sf"/>
</dbReference>